<comment type="caution">
    <text evidence="1">The sequence shown here is derived from an EMBL/GenBank/DDBJ whole genome shotgun (WGS) entry which is preliminary data.</text>
</comment>
<dbReference type="Gene3D" id="2.60.120.1140">
    <property type="entry name" value="Protein of unknown function DUF192"/>
    <property type="match status" value="1"/>
</dbReference>
<sequence>MKKFFLLLLIIVLFLTMAILVKKTSLFSPQNNYQDFQTISYKLQAKSYKLLLADTPEKWEKGLMFFRKLEGVDGMIFLFPDKQPRIFWNKNTLMDLDLLWIDDNKVVGKSFLPSIEKSKEVVTVSSPKPVNKVIELGVRR</sequence>
<dbReference type="Proteomes" id="UP000177026">
    <property type="component" value="Unassembled WGS sequence"/>
</dbReference>
<dbReference type="Pfam" id="PF02643">
    <property type="entry name" value="DUF192"/>
    <property type="match status" value="1"/>
</dbReference>
<dbReference type="InterPro" id="IPR003795">
    <property type="entry name" value="DUF192"/>
</dbReference>
<organism evidence="1 2">
    <name type="scientific">Candidatus Roizmanbacteria bacterium RIFCSPHIGHO2_01_FULL_39_8</name>
    <dbReference type="NCBI Taxonomy" id="1802033"/>
    <lineage>
        <taxon>Bacteria</taxon>
        <taxon>Candidatus Roizmaniibacteriota</taxon>
    </lineage>
</organism>
<proteinExistence type="predicted"/>
<gene>
    <name evidence="1" type="ORF">A2866_06005</name>
</gene>
<dbReference type="AlphaFoldDB" id="A0A1F7GFM5"/>
<evidence type="ECO:0008006" key="3">
    <source>
        <dbReference type="Google" id="ProtNLM"/>
    </source>
</evidence>
<dbReference type="PANTHER" id="PTHR37953">
    <property type="entry name" value="UPF0127 PROTEIN MJ1496"/>
    <property type="match status" value="1"/>
</dbReference>
<dbReference type="InterPro" id="IPR038695">
    <property type="entry name" value="Saro_0823-like_sf"/>
</dbReference>
<dbReference type="PANTHER" id="PTHR37953:SF1">
    <property type="entry name" value="UPF0127 PROTEIN MJ1496"/>
    <property type="match status" value="1"/>
</dbReference>
<name>A0A1F7GFM5_9BACT</name>
<protein>
    <recommendedName>
        <fullName evidence="3">DUF192 domain-containing protein</fullName>
    </recommendedName>
</protein>
<dbReference type="EMBL" id="MFZI01000081">
    <property type="protein sequence ID" value="OGK17707.1"/>
    <property type="molecule type" value="Genomic_DNA"/>
</dbReference>
<evidence type="ECO:0000313" key="2">
    <source>
        <dbReference type="Proteomes" id="UP000177026"/>
    </source>
</evidence>
<reference evidence="1 2" key="1">
    <citation type="journal article" date="2016" name="Nat. Commun.">
        <title>Thousands of microbial genomes shed light on interconnected biogeochemical processes in an aquifer system.</title>
        <authorList>
            <person name="Anantharaman K."/>
            <person name="Brown C.T."/>
            <person name="Hug L.A."/>
            <person name="Sharon I."/>
            <person name="Castelle C.J."/>
            <person name="Probst A.J."/>
            <person name="Thomas B.C."/>
            <person name="Singh A."/>
            <person name="Wilkins M.J."/>
            <person name="Karaoz U."/>
            <person name="Brodie E.L."/>
            <person name="Williams K.H."/>
            <person name="Hubbard S.S."/>
            <person name="Banfield J.F."/>
        </authorList>
    </citation>
    <scope>NUCLEOTIDE SEQUENCE [LARGE SCALE GENOMIC DNA]</scope>
</reference>
<accession>A0A1F7GFM5</accession>
<evidence type="ECO:0000313" key="1">
    <source>
        <dbReference type="EMBL" id="OGK17707.1"/>
    </source>
</evidence>